<dbReference type="Proteomes" id="UP000326198">
    <property type="component" value="Unassembled WGS sequence"/>
</dbReference>
<dbReference type="GO" id="GO:0005524">
    <property type="term" value="F:ATP binding"/>
    <property type="evidence" value="ECO:0007669"/>
    <property type="project" value="InterPro"/>
</dbReference>
<dbReference type="AlphaFoldDB" id="A0A5N7AU86"/>
<name>A0A5N7AU86_9EURO</name>
<evidence type="ECO:0000313" key="2">
    <source>
        <dbReference type="EMBL" id="KAE8373414.1"/>
    </source>
</evidence>
<dbReference type="EMBL" id="ML736316">
    <property type="protein sequence ID" value="KAE8373414.1"/>
    <property type="molecule type" value="Genomic_DNA"/>
</dbReference>
<proteinExistence type="predicted"/>
<accession>A0A5N7AU86</accession>
<protein>
    <recommendedName>
        <fullName evidence="1">Protein kinase domain-containing protein</fullName>
    </recommendedName>
</protein>
<sequence length="283" mass="32429">MTGHMDLPLVPCALISWSGENDGDAEVVLLAKQTQFRVQLTRQPPANCDQLNTIEAKFLPRLSNMDDESPFFRKYARTYGDDLESHLRNPEIPLRLVTRNGHPHMVELSEGRSPYQRPKLAMKRVEYLPYFELSKVKVVRSILGRRLFEVDIDGILSLIQNPACDLRTSVLKEYVGLDTEFPGIIMTKIPCRLRLSDVDIEHTDVAERCKWYTQVQDAIYSLHQHNIIWGDAKAENILIDHKNDTWIVDFGGGYTIGWDSPEHGKTIEGDLEGLQNVRKFLNI</sequence>
<evidence type="ECO:0000313" key="3">
    <source>
        <dbReference type="Proteomes" id="UP000326198"/>
    </source>
</evidence>
<dbReference type="GO" id="GO:0004672">
    <property type="term" value="F:protein kinase activity"/>
    <property type="evidence" value="ECO:0007669"/>
    <property type="project" value="InterPro"/>
</dbReference>
<dbReference type="SUPFAM" id="SSF56112">
    <property type="entry name" value="Protein kinase-like (PK-like)"/>
    <property type="match status" value="1"/>
</dbReference>
<feature type="domain" description="Protein kinase" evidence="1">
    <location>
        <begin position="94"/>
        <end position="283"/>
    </location>
</feature>
<evidence type="ECO:0000259" key="1">
    <source>
        <dbReference type="PROSITE" id="PS50011"/>
    </source>
</evidence>
<gene>
    <name evidence="2" type="ORF">BDV26DRAFT_285139</name>
</gene>
<dbReference type="OrthoDB" id="4062651at2759"/>
<organism evidence="2 3">
    <name type="scientific">Aspergillus bertholletiae</name>
    <dbReference type="NCBI Taxonomy" id="1226010"/>
    <lineage>
        <taxon>Eukaryota</taxon>
        <taxon>Fungi</taxon>
        <taxon>Dikarya</taxon>
        <taxon>Ascomycota</taxon>
        <taxon>Pezizomycotina</taxon>
        <taxon>Eurotiomycetes</taxon>
        <taxon>Eurotiomycetidae</taxon>
        <taxon>Eurotiales</taxon>
        <taxon>Aspergillaceae</taxon>
        <taxon>Aspergillus</taxon>
        <taxon>Aspergillus subgen. Circumdati</taxon>
    </lineage>
</organism>
<dbReference type="Gene3D" id="1.10.510.10">
    <property type="entry name" value="Transferase(Phosphotransferase) domain 1"/>
    <property type="match status" value="1"/>
</dbReference>
<dbReference type="Pfam" id="PF00069">
    <property type="entry name" value="Pkinase"/>
    <property type="match status" value="1"/>
</dbReference>
<dbReference type="InterPro" id="IPR000719">
    <property type="entry name" value="Prot_kinase_dom"/>
</dbReference>
<keyword evidence="3" id="KW-1185">Reference proteome</keyword>
<dbReference type="InterPro" id="IPR011009">
    <property type="entry name" value="Kinase-like_dom_sf"/>
</dbReference>
<reference evidence="2 3" key="1">
    <citation type="submission" date="2019-04" db="EMBL/GenBank/DDBJ databases">
        <title>Friends and foes A comparative genomics studyof 23 Aspergillus species from section Flavi.</title>
        <authorList>
            <consortium name="DOE Joint Genome Institute"/>
            <person name="Kjaerbolling I."/>
            <person name="Vesth T."/>
            <person name="Frisvad J.C."/>
            <person name="Nybo J.L."/>
            <person name="Theobald S."/>
            <person name="Kildgaard S."/>
            <person name="Isbrandt T."/>
            <person name="Kuo A."/>
            <person name="Sato A."/>
            <person name="Lyhne E.K."/>
            <person name="Kogle M.E."/>
            <person name="Wiebenga A."/>
            <person name="Kun R.S."/>
            <person name="Lubbers R.J."/>
            <person name="Makela M.R."/>
            <person name="Barry K."/>
            <person name="Chovatia M."/>
            <person name="Clum A."/>
            <person name="Daum C."/>
            <person name="Haridas S."/>
            <person name="He G."/>
            <person name="LaButti K."/>
            <person name="Lipzen A."/>
            <person name="Mondo S."/>
            <person name="Riley R."/>
            <person name="Salamov A."/>
            <person name="Simmons B.A."/>
            <person name="Magnuson J.K."/>
            <person name="Henrissat B."/>
            <person name="Mortensen U.H."/>
            <person name="Larsen T.O."/>
            <person name="Devries R.P."/>
            <person name="Grigoriev I.V."/>
            <person name="Machida M."/>
            <person name="Baker S.E."/>
            <person name="Andersen M.R."/>
        </authorList>
    </citation>
    <scope>NUCLEOTIDE SEQUENCE [LARGE SCALE GENOMIC DNA]</scope>
    <source>
        <strain evidence="2 3">IBT 29228</strain>
    </source>
</reference>
<dbReference type="PROSITE" id="PS50011">
    <property type="entry name" value="PROTEIN_KINASE_DOM"/>
    <property type="match status" value="1"/>
</dbReference>